<dbReference type="FunFam" id="1.50.10.10:FF:000028">
    <property type="entry name" value="Alpha-L-fucosidase 2"/>
    <property type="match status" value="1"/>
</dbReference>
<dbReference type="Gene3D" id="1.50.10.10">
    <property type="match status" value="1"/>
</dbReference>
<accession>A0A1I5XRA9</accession>
<dbReference type="InterPro" id="IPR027414">
    <property type="entry name" value="GH95_N_dom"/>
</dbReference>
<dbReference type="Gene3D" id="2.70.98.50">
    <property type="entry name" value="putative glycoside hydrolase family protein from bacillus halodurans"/>
    <property type="match status" value="1"/>
</dbReference>
<feature type="domain" description="Glycosyl hydrolase family 95 N-terminal" evidence="1">
    <location>
        <begin position="31"/>
        <end position="288"/>
    </location>
</feature>
<dbReference type="GO" id="GO:0004560">
    <property type="term" value="F:alpha-L-fucosidase activity"/>
    <property type="evidence" value="ECO:0007669"/>
    <property type="project" value="InterPro"/>
</dbReference>
<dbReference type="GO" id="GO:0005975">
    <property type="term" value="P:carbohydrate metabolic process"/>
    <property type="evidence" value="ECO:0007669"/>
    <property type="project" value="InterPro"/>
</dbReference>
<dbReference type="InterPro" id="IPR016518">
    <property type="entry name" value="Alpha-L-fucosidase"/>
</dbReference>
<evidence type="ECO:0000259" key="2">
    <source>
        <dbReference type="Pfam" id="PF21307"/>
    </source>
</evidence>
<dbReference type="PANTHER" id="PTHR31084:SF0">
    <property type="entry name" value="ALPHA-L-FUCOSIDASE 2"/>
    <property type="match status" value="1"/>
</dbReference>
<dbReference type="PIRSF" id="PIRSF007663">
    <property type="entry name" value="UCP007663"/>
    <property type="match status" value="1"/>
</dbReference>
<feature type="domain" description="Alpha fucosidase A-like C-terminal" evidence="2">
    <location>
        <begin position="730"/>
        <end position="797"/>
    </location>
</feature>
<evidence type="ECO:0000313" key="4">
    <source>
        <dbReference type="EMBL" id="SFQ34511.1"/>
    </source>
</evidence>
<dbReference type="AlphaFoldDB" id="A0A1I5XRA9"/>
<keyword evidence="5" id="KW-1185">Reference proteome</keyword>
<name>A0A1I5XRA9_9BACT</name>
<feature type="domain" description="Glycosyl hydrolase family 95 catalytic" evidence="3">
    <location>
        <begin position="315"/>
        <end position="728"/>
    </location>
</feature>
<dbReference type="Pfam" id="PF14498">
    <property type="entry name" value="Glyco_hyd_65N_2"/>
    <property type="match status" value="1"/>
</dbReference>
<evidence type="ECO:0000313" key="5">
    <source>
        <dbReference type="Proteomes" id="UP000199031"/>
    </source>
</evidence>
<organism evidence="4 5">
    <name type="scientific">Parafilimonas terrae</name>
    <dbReference type="NCBI Taxonomy" id="1465490"/>
    <lineage>
        <taxon>Bacteria</taxon>
        <taxon>Pseudomonadati</taxon>
        <taxon>Bacteroidota</taxon>
        <taxon>Chitinophagia</taxon>
        <taxon>Chitinophagales</taxon>
        <taxon>Chitinophagaceae</taxon>
        <taxon>Parafilimonas</taxon>
    </lineage>
</organism>
<dbReference type="Pfam" id="PF21307">
    <property type="entry name" value="Glyco_hydro_95_C"/>
    <property type="match status" value="1"/>
</dbReference>
<dbReference type="Pfam" id="PF22124">
    <property type="entry name" value="Glyco_hydro_95_cat"/>
    <property type="match status" value="1"/>
</dbReference>
<protein>
    <submittedName>
        <fullName evidence="4">Alpha-L-fucosidase 2</fullName>
    </submittedName>
</protein>
<proteinExistence type="predicted"/>
<reference evidence="4 5" key="1">
    <citation type="submission" date="2016-10" db="EMBL/GenBank/DDBJ databases">
        <authorList>
            <person name="de Groot N.N."/>
        </authorList>
    </citation>
    <scope>NUCLEOTIDE SEQUENCE [LARGE SCALE GENOMIC DNA]</scope>
    <source>
        <strain evidence="4 5">DSM 28286</strain>
    </source>
</reference>
<evidence type="ECO:0000259" key="1">
    <source>
        <dbReference type="Pfam" id="PF14498"/>
    </source>
</evidence>
<gene>
    <name evidence="4" type="ORF">SAMN05444277_109128</name>
</gene>
<dbReference type="InterPro" id="IPR012341">
    <property type="entry name" value="6hp_glycosidase-like_sf"/>
</dbReference>
<dbReference type="EMBL" id="FOXQ01000009">
    <property type="protein sequence ID" value="SFQ34511.1"/>
    <property type="molecule type" value="Genomic_DNA"/>
</dbReference>
<dbReference type="InterPro" id="IPR008928">
    <property type="entry name" value="6-hairpin_glycosidase_sf"/>
</dbReference>
<dbReference type="InterPro" id="IPR049053">
    <property type="entry name" value="AFCA-like_C"/>
</dbReference>
<dbReference type="PANTHER" id="PTHR31084">
    <property type="entry name" value="ALPHA-L-FUCOSIDASE 2"/>
    <property type="match status" value="1"/>
</dbReference>
<dbReference type="RefSeq" id="WP_090660133.1">
    <property type="nucleotide sequence ID" value="NZ_FOXQ01000009.1"/>
</dbReference>
<dbReference type="InterPro" id="IPR054363">
    <property type="entry name" value="GH95_cat"/>
</dbReference>
<dbReference type="STRING" id="1465490.SAMN05444277_109128"/>
<sequence>MFKIKIAITFFLLLLLINSNRLSGQNNHAKLWYDHPANASVKDTLDGWINDPEWLKALPVGNGFIGAMVFGDVNRERLQLNEKSLWSGSNDDNDNPEASKYLGQIRQLLFEGKYKEATALTNKTQVCKGVGSGSGNGAAVPYGCYQTLGDLWLDFNTKSAYSNYYRALDLINGIALTKYRQNNIEFTREVFASNPDKALVIRLTADKANAISFALSVNRPEKFTTIAGNNRLVMSGTLTNGKGGDGMKYKLYAVPVINGGSIKQDGNKLIVSKANAVTIIVTAATNYRLHYPDYVNNNFEGELNAITNKAVSTPYNTLKENHVKDFSSFMKRSSLQLAGSSTENLPTNKLLEENLHTNNESSLYSLYYQFGRYVLLSSSREGSLPANLQGIWANKIQTPWNGDYHTDINVQMNYWPSEVTNLSECDMQLIDLIESLVTPGTKTASVQYNMHGWCIHPITNVWGYTAPGEDPSWGLHVGATAWMCQHLWEHYAFTSDTAYLRRVYPILQKACLFYFDWLVKDPSSGKLVSGPASSPENSFVAPDGSIASISMGPSHDQEVIRDLFNNTLQAAQVLNINSSDDFVHQLQQTNNELAMPGIGKDGRLMEWAQEFKEVEPHHRHTSHLFALYPGDEITLDKTPALAEAAKKSLEARGDDGTGWSLAWKINFWARLHDGDHALKLLNRLLKPVHVAGVAMNNAGGTYNNLFCAHPPFQLDGNFGAAAGIAEMLLQSHENFIELLPALPASWKDGSINGLCARGGFVIDMQWKNGKLVQATLFSKNDSLCTIKYGAKKATLKTKAGAQYNLIDLIQ</sequence>
<dbReference type="Proteomes" id="UP000199031">
    <property type="component" value="Unassembled WGS sequence"/>
</dbReference>
<evidence type="ECO:0000259" key="3">
    <source>
        <dbReference type="Pfam" id="PF22124"/>
    </source>
</evidence>
<dbReference type="OrthoDB" id="9768507at2"/>
<dbReference type="SUPFAM" id="SSF48208">
    <property type="entry name" value="Six-hairpin glycosidases"/>
    <property type="match status" value="1"/>
</dbReference>